<dbReference type="Proteomes" id="UP000203589">
    <property type="component" value="Chromosome"/>
</dbReference>
<evidence type="ECO:0000259" key="6">
    <source>
        <dbReference type="Pfam" id="PF00924"/>
    </source>
</evidence>
<dbReference type="PANTHER" id="PTHR30566:SF5">
    <property type="entry name" value="MECHANOSENSITIVE ION CHANNEL PROTEIN 1, MITOCHONDRIAL-RELATED"/>
    <property type="match status" value="1"/>
</dbReference>
<organism evidence="7 8">
    <name type="scientific">Antarctobacter heliothermus</name>
    <dbReference type="NCBI Taxonomy" id="74033"/>
    <lineage>
        <taxon>Bacteria</taxon>
        <taxon>Pseudomonadati</taxon>
        <taxon>Pseudomonadota</taxon>
        <taxon>Alphaproteobacteria</taxon>
        <taxon>Rhodobacterales</taxon>
        <taxon>Roseobacteraceae</taxon>
        <taxon>Antarctobacter</taxon>
    </lineage>
</organism>
<dbReference type="PANTHER" id="PTHR30566">
    <property type="entry name" value="YNAI-RELATED MECHANOSENSITIVE ION CHANNEL"/>
    <property type="match status" value="1"/>
</dbReference>
<dbReference type="InterPro" id="IPR010920">
    <property type="entry name" value="LSM_dom_sf"/>
</dbReference>
<feature type="transmembrane region" description="Helical" evidence="5">
    <location>
        <begin position="226"/>
        <end position="252"/>
    </location>
</feature>
<feature type="transmembrane region" description="Helical" evidence="5">
    <location>
        <begin position="381"/>
        <end position="400"/>
    </location>
</feature>
<dbReference type="OrthoDB" id="9792218at2"/>
<feature type="transmembrane region" description="Helical" evidence="5">
    <location>
        <begin position="358"/>
        <end position="375"/>
    </location>
</feature>
<evidence type="ECO:0000256" key="3">
    <source>
        <dbReference type="ARBA" id="ARBA00022989"/>
    </source>
</evidence>
<dbReference type="AlphaFoldDB" id="A0A222E6S8"/>
<dbReference type="Gene3D" id="1.10.287.1260">
    <property type="match status" value="1"/>
</dbReference>
<dbReference type="InterPro" id="IPR006685">
    <property type="entry name" value="MscS_channel_2nd"/>
</dbReference>
<dbReference type="GO" id="GO:0008381">
    <property type="term" value="F:mechanosensitive monoatomic ion channel activity"/>
    <property type="evidence" value="ECO:0007669"/>
    <property type="project" value="UniProtKB-ARBA"/>
</dbReference>
<dbReference type="SUPFAM" id="SSF50182">
    <property type="entry name" value="Sm-like ribonucleoproteins"/>
    <property type="match status" value="1"/>
</dbReference>
<evidence type="ECO:0000313" key="7">
    <source>
        <dbReference type="EMBL" id="ASP21919.1"/>
    </source>
</evidence>
<dbReference type="Gene3D" id="2.30.30.60">
    <property type="match status" value="1"/>
</dbReference>
<dbReference type="InterPro" id="IPR023408">
    <property type="entry name" value="MscS_beta-dom_sf"/>
</dbReference>
<evidence type="ECO:0000256" key="2">
    <source>
        <dbReference type="ARBA" id="ARBA00022692"/>
    </source>
</evidence>
<gene>
    <name evidence="7" type="primary">mscM</name>
    <name evidence="7" type="ORF">ANTHELSMS3_03281</name>
</gene>
<dbReference type="GO" id="GO:0016020">
    <property type="term" value="C:membrane"/>
    <property type="evidence" value="ECO:0007669"/>
    <property type="project" value="UniProtKB-SubCell"/>
</dbReference>
<dbReference type="Pfam" id="PF00924">
    <property type="entry name" value="MS_channel_2nd"/>
    <property type="match status" value="1"/>
</dbReference>
<keyword evidence="4 5" id="KW-0472">Membrane</keyword>
<protein>
    <submittedName>
        <fullName evidence="7">Miniconductance mechanosensitive channel MscM</fullName>
    </submittedName>
</protein>
<reference evidence="7 8" key="1">
    <citation type="submission" date="2017-07" db="EMBL/GenBank/DDBJ databases">
        <title>Genome Sequence of Antarctobacter heliothermus Strain SMS3 Isolated from a culture of the Diatom Skeletonema marinoi.</title>
        <authorList>
            <person name="Topel M."/>
            <person name="Pinder M.I.M."/>
            <person name="Johansson O.N."/>
            <person name="Kourtchenko O."/>
            <person name="Godhe A."/>
            <person name="Clarke A.K."/>
        </authorList>
    </citation>
    <scope>NUCLEOTIDE SEQUENCE [LARGE SCALE GENOMIC DNA]</scope>
    <source>
        <strain evidence="7 8">SMS3</strain>
    </source>
</reference>
<keyword evidence="3 5" id="KW-1133">Transmembrane helix</keyword>
<keyword evidence="2 5" id="KW-0812">Transmembrane</keyword>
<evidence type="ECO:0000313" key="8">
    <source>
        <dbReference type="Proteomes" id="UP000203589"/>
    </source>
</evidence>
<evidence type="ECO:0000256" key="4">
    <source>
        <dbReference type="ARBA" id="ARBA00023136"/>
    </source>
</evidence>
<proteinExistence type="predicted"/>
<feature type="transmembrane region" description="Helical" evidence="5">
    <location>
        <begin position="273"/>
        <end position="295"/>
    </location>
</feature>
<comment type="subcellular location">
    <subcellularLocation>
        <location evidence="1">Membrane</location>
    </subcellularLocation>
</comment>
<feature type="transmembrane region" description="Helical" evidence="5">
    <location>
        <begin position="301"/>
        <end position="326"/>
    </location>
</feature>
<name>A0A222E6S8_9RHOB</name>
<keyword evidence="8" id="KW-1185">Reference proteome</keyword>
<accession>A0A222E6S8</accession>
<evidence type="ECO:0000256" key="1">
    <source>
        <dbReference type="ARBA" id="ARBA00004370"/>
    </source>
</evidence>
<sequence>MRCNSGPCLRPRARPLVTLSVSHLLSQGLLSLFLSLWLLLPATLASAQSDDPWFEVDALNPGLAAAPEWLDRSTPRATMESLLRSARTDPEALSRAHLLDLSDLDPQEQPASGPRLARELVTVIERRAVLDWGQILDRPDALNARQTSSSATAGMKRRSLLVWEIELDGIPVAIRLDRIKPADSDPVWVISRQTVQKIPALYEAYGPSHYERLLPDSLREHAFWRLMWWEVFGLPLLALLAALAGQGTAVTLRRVGRHATRRITTAAFRAARTPMVLAAVALVLAIGTQTVFVFSGRLNTVLTPLIAACFVTAALMLIVNVVEVILDQITGFDEMDLTRQQFDEARTRATRIAAVRRILVIIVFLFGFGIVLASANLFRTYGFSLLASAGALTLILGYAARTILTNILASLQIALNQSARIGDRVVYRDALCHVERINFTYVQLRDWDGTRLVVPVSEFASTTFENWTLKEPEMLRVLKFKLAPEVDIDRLRACFEEVLDTLDQADLDDLDKSAVRVTGQDAYGIDVWFMVPCRDPNSSWDTACLAREALIAHLARIEKEDRVAIFPDVAPPVDPNPPKSAAA</sequence>
<feature type="domain" description="Mechanosensitive ion channel MscS" evidence="6">
    <location>
        <begin position="402"/>
        <end position="468"/>
    </location>
</feature>
<dbReference type="EMBL" id="CP022540">
    <property type="protein sequence ID" value="ASP21919.1"/>
    <property type="molecule type" value="Genomic_DNA"/>
</dbReference>
<dbReference type="KEGG" id="aht:ANTHELSMS3_03281"/>
<evidence type="ECO:0000256" key="5">
    <source>
        <dbReference type="SAM" id="Phobius"/>
    </source>
</evidence>